<organism evidence="2">
    <name type="scientific">viral metagenome</name>
    <dbReference type="NCBI Taxonomy" id="1070528"/>
    <lineage>
        <taxon>unclassified sequences</taxon>
        <taxon>metagenomes</taxon>
        <taxon>organismal metagenomes</taxon>
    </lineage>
</organism>
<gene>
    <name evidence="2" type="ORF">TM448A00446_0013</name>
    <name evidence="3" type="ORF">TM448B00242_0018</name>
</gene>
<dbReference type="EMBL" id="MT144013">
    <property type="protein sequence ID" value="QJA46506.1"/>
    <property type="molecule type" value="Genomic_DNA"/>
</dbReference>
<feature type="transmembrane region" description="Helical" evidence="1">
    <location>
        <begin position="6"/>
        <end position="25"/>
    </location>
</feature>
<keyword evidence="1" id="KW-0472">Membrane</keyword>
<dbReference type="AlphaFoldDB" id="A0A6H1ZF09"/>
<name>A0A6H1ZF09_9ZZZZ</name>
<reference evidence="2" key="1">
    <citation type="submission" date="2020-03" db="EMBL/GenBank/DDBJ databases">
        <title>The deep terrestrial virosphere.</title>
        <authorList>
            <person name="Holmfeldt K."/>
            <person name="Nilsson E."/>
            <person name="Simone D."/>
            <person name="Lopez-Fernandez M."/>
            <person name="Wu X."/>
            <person name="de Brujin I."/>
            <person name="Lundin D."/>
            <person name="Andersson A."/>
            <person name="Bertilsson S."/>
            <person name="Dopson M."/>
        </authorList>
    </citation>
    <scope>NUCLEOTIDE SEQUENCE</scope>
    <source>
        <strain evidence="2">TM448A00446</strain>
        <strain evidence="3">TM448B00242</strain>
    </source>
</reference>
<dbReference type="EMBL" id="MT144602">
    <property type="protein sequence ID" value="QJH94544.1"/>
    <property type="molecule type" value="Genomic_DNA"/>
</dbReference>
<evidence type="ECO:0000313" key="2">
    <source>
        <dbReference type="EMBL" id="QJA46506.1"/>
    </source>
</evidence>
<evidence type="ECO:0000256" key="1">
    <source>
        <dbReference type="SAM" id="Phobius"/>
    </source>
</evidence>
<proteinExistence type="predicted"/>
<accession>A0A6H1ZF09</accession>
<protein>
    <submittedName>
        <fullName evidence="2">Uncharacterized protein</fullName>
    </submittedName>
</protein>
<keyword evidence="1" id="KW-1133">Transmembrane helix</keyword>
<keyword evidence="1" id="KW-0812">Transmembrane</keyword>
<evidence type="ECO:0000313" key="3">
    <source>
        <dbReference type="EMBL" id="QJH94544.1"/>
    </source>
</evidence>
<sequence length="181" mass="18918">MQKNTIKNIVGFIAILVVASIFGFLGSQIRGQYEKNKPLGYSEAKIVNVIGTAAAPYRFSADAAASAYSTTTGTIYVGNDVNVLDININTIEASSTMDVILMVESSNDASCVDNGSSIKWVDADPGTATQESATTTFPFGLAAGHGAKHQITNWNGLCARVSVGSASSTVWVSASKQSLNN</sequence>